<organism evidence="1 2">
    <name type="scientific">Epilithonimonas hungarica</name>
    <dbReference type="NCBI Taxonomy" id="454006"/>
    <lineage>
        <taxon>Bacteria</taxon>
        <taxon>Pseudomonadati</taxon>
        <taxon>Bacteroidota</taxon>
        <taxon>Flavobacteriia</taxon>
        <taxon>Flavobacteriales</taxon>
        <taxon>Weeksellaceae</taxon>
        <taxon>Chryseobacterium group</taxon>
        <taxon>Epilithonimonas</taxon>
    </lineage>
</organism>
<gene>
    <name evidence="1" type="ORF">SAMN05421825_3383</name>
</gene>
<dbReference type="STRING" id="454006.SAMN05421825_3383"/>
<accession>A0A1G7UBK0</accession>
<name>A0A1G7UBK0_9FLAO</name>
<keyword evidence="2" id="KW-1185">Reference proteome</keyword>
<proteinExistence type="predicted"/>
<dbReference type="EMBL" id="FNBH01000004">
    <property type="protein sequence ID" value="SDG44748.1"/>
    <property type="molecule type" value="Genomic_DNA"/>
</dbReference>
<protein>
    <submittedName>
        <fullName evidence="1">Uncharacterized protein</fullName>
    </submittedName>
</protein>
<reference evidence="2" key="1">
    <citation type="submission" date="2016-10" db="EMBL/GenBank/DDBJ databases">
        <authorList>
            <person name="Varghese N."/>
            <person name="Submissions S."/>
        </authorList>
    </citation>
    <scope>NUCLEOTIDE SEQUENCE [LARGE SCALE GENOMIC DNA]</scope>
    <source>
        <strain evidence="2">DSM 19684</strain>
    </source>
</reference>
<dbReference type="Proteomes" id="UP000199203">
    <property type="component" value="Unassembled WGS sequence"/>
</dbReference>
<dbReference type="AlphaFoldDB" id="A0A1G7UBK0"/>
<sequence>MHHKININPHIIVKNKNHFIKKRPFPNQTTLTEVSHNSWETKRLLLLSQNEGFQIKVKVVWSQNPRFLTSAKVVQVSKRLAEHL</sequence>
<evidence type="ECO:0000313" key="2">
    <source>
        <dbReference type="Proteomes" id="UP000199203"/>
    </source>
</evidence>
<evidence type="ECO:0000313" key="1">
    <source>
        <dbReference type="EMBL" id="SDG44748.1"/>
    </source>
</evidence>